<sequence length="358" mass="39370">MFRGLATAAMLLVTNPGDSEHVYAPLKHAGWQGWTPTDLIFPSFLFIVGASMVLSFRKRRELGDGPAALLVHVIKRCVFLYAISLLIVCIPSLIDGQRPPFETIRILGVLPRIALCYLVAAPVVMFTRPRTWAVVTGALLLGYWVVMTRVPVPHHGAGLLDSKEWNLAAYLDRMMLGQHLGEGGAKAWDPEGILSTVPAIGTTLLGAFTGHYLHAWRPAVEKTAGMFVAGAALMVLGLWWNHLFPINKSLWSSSYVLFCAGFALETLAFVHFVIDVRGHRGWARPFVILGARPLTALILSAVGGALLQELHLHEPIYRSLFASWASPNVASLAFAMGIVLLWFAVVAILHRKRLFLRL</sequence>
<feature type="transmembrane region" description="Helical" evidence="1">
    <location>
        <begin position="132"/>
        <end position="152"/>
    </location>
</feature>
<dbReference type="PANTHER" id="PTHR31061">
    <property type="entry name" value="LD22376P"/>
    <property type="match status" value="1"/>
</dbReference>
<keyword evidence="3" id="KW-1185">Reference proteome</keyword>
<evidence type="ECO:0000313" key="3">
    <source>
        <dbReference type="Proteomes" id="UP001374803"/>
    </source>
</evidence>
<keyword evidence="1" id="KW-0812">Transmembrane</keyword>
<name>A0ABZ2KS72_9BACT</name>
<feature type="transmembrane region" description="Helical" evidence="1">
    <location>
        <begin position="106"/>
        <end position="125"/>
    </location>
</feature>
<dbReference type="PANTHER" id="PTHR31061:SF24">
    <property type="entry name" value="LD22376P"/>
    <property type="match status" value="1"/>
</dbReference>
<evidence type="ECO:0000256" key="1">
    <source>
        <dbReference type="SAM" id="Phobius"/>
    </source>
</evidence>
<protein>
    <submittedName>
        <fullName evidence="2">DUF5009 domain-containing protein</fullName>
    </submittedName>
</protein>
<reference evidence="2" key="1">
    <citation type="submission" date="2021-12" db="EMBL/GenBank/DDBJ databases">
        <title>Discovery of the Pendulisporaceae a myxobacterial family with distinct sporulation behavior and unique specialized metabolism.</title>
        <authorList>
            <person name="Garcia R."/>
            <person name="Popoff A."/>
            <person name="Bader C.D."/>
            <person name="Loehr J."/>
            <person name="Walesch S."/>
            <person name="Walt C."/>
            <person name="Boldt J."/>
            <person name="Bunk B."/>
            <person name="Haeckl F.J.F.P.J."/>
            <person name="Gunesch A.P."/>
            <person name="Birkelbach J."/>
            <person name="Nuebel U."/>
            <person name="Pietschmann T."/>
            <person name="Bach T."/>
            <person name="Mueller R."/>
        </authorList>
    </citation>
    <scope>NUCLEOTIDE SEQUENCE</scope>
    <source>
        <strain evidence="2">MSr11367</strain>
    </source>
</reference>
<feature type="transmembrane region" description="Helical" evidence="1">
    <location>
        <begin position="328"/>
        <end position="349"/>
    </location>
</feature>
<feature type="transmembrane region" description="Helical" evidence="1">
    <location>
        <begin position="225"/>
        <end position="243"/>
    </location>
</feature>
<feature type="transmembrane region" description="Helical" evidence="1">
    <location>
        <begin position="193"/>
        <end position="213"/>
    </location>
</feature>
<feature type="transmembrane region" description="Helical" evidence="1">
    <location>
        <begin position="77"/>
        <end position="94"/>
    </location>
</feature>
<accession>A0ABZ2KS72</accession>
<organism evidence="2 3">
    <name type="scientific">Pendulispora rubella</name>
    <dbReference type="NCBI Taxonomy" id="2741070"/>
    <lineage>
        <taxon>Bacteria</taxon>
        <taxon>Pseudomonadati</taxon>
        <taxon>Myxococcota</taxon>
        <taxon>Myxococcia</taxon>
        <taxon>Myxococcales</taxon>
        <taxon>Sorangiineae</taxon>
        <taxon>Pendulisporaceae</taxon>
        <taxon>Pendulispora</taxon>
    </lineage>
</organism>
<feature type="transmembrane region" description="Helical" evidence="1">
    <location>
        <begin position="255"/>
        <end position="274"/>
    </location>
</feature>
<feature type="transmembrane region" description="Helical" evidence="1">
    <location>
        <begin position="286"/>
        <end position="308"/>
    </location>
</feature>
<proteinExistence type="predicted"/>
<keyword evidence="1" id="KW-1133">Transmembrane helix</keyword>
<feature type="transmembrane region" description="Helical" evidence="1">
    <location>
        <begin position="39"/>
        <end position="56"/>
    </location>
</feature>
<gene>
    <name evidence="2" type="ORF">LVJ94_28730</name>
</gene>
<dbReference type="EMBL" id="CP089983">
    <property type="protein sequence ID" value="WXB00895.1"/>
    <property type="molecule type" value="Genomic_DNA"/>
</dbReference>
<dbReference type="Proteomes" id="UP001374803">
    <property type="component" value="Chromosome"/>
</dbReference>
<keyword evidence="1" id="KW-0472">Membrane</keyword>
<evidence type="ECO:0000313" key="2">
    <source>
        <dbReference type="EMBL" id="WXB00895.1"/>
    </source>
</evidence>